<dbReference type="SMART" id="SM00345">
    <property type="entry name" value="HTH_GNTR"/>
    <property type="match status" value="1"/>
</dbReference>
<proteinExistence type="predicted"/>
<keyword evidence="6" id="KW-1185">Reference proteome</keyword>
<dbReference type="SMART" id="SM00895">
    <property type="entry name" value="FCD"/>
    <property type="match status" value="1"/>
</dbReference>
<evidence type="ECO:0000256" key="1">
    <source>
        <dbReference type="ARBA" id="ARBA00023015"/>
    </source>
</evidence>
<reference evidence="5 6" key="1">
    <citation type="submission" date="2020-02" db="EMBL/GenBank/DDBJ databases">
        <title>Pseudoroseicyclus tamarix, sp. nov., isolated from offshore sediment of a Tamarix chinensis forest.</title>
        <authorList>
            <person name="Gai Y."/>
        </authorList>
    </citation>
    <scope>NUCLEOTIDE SEQUENCE [LARGE SCALE GENOMIC DNA]</scope>
    <source>
        <strain evidence="5 6">CLL3-39</strain>
    </source>
</reference>
<organism evidence="5 6">
    <name type="scientific">Pseudoroseicyclus tamaricis</name>
    <dbReference type="NCBI Taxonomy" id="2705421"/>
    <lineage>
        <taxon>Bacteria</taxon>
        <taxon>Pseudomonadati</taxon>
        <taxon>Pseudomonadota</taxon>
        <taxon>Alphaproteobacteria</taxon>
        <taxon>Rhodobacterales</taxon>
        <taxon>Paracoccaceae</taxon>
        <taxon>Pseudoroseicyclus</taxon>
    </lineage>
</organism>
<dbReference type="InterPro" id="IPR008920">
    <property type="entry name" value="TF_FadR/GntR_C"/>
</dbReference>
<dbReference type="PANTHER" id="PTHR43537">
    <property type="entry name" value="TRANSCRIPTIONAL REGULATOR, GNTR FAMILY"/>
    <property type="match status" value="1"/>
</dbReference>
<dbReference type="PROSITE" id="PS50949">
    <property type="entry name" value="HTH_GNTR"/>
    <property type="match status" value="1"/>
</dbReference>
<gene>
    <name evidence="5" type="ORF">GZA08_03500</name>
</gene>
<protein>
    <submittedName>
        <fullName evidence="5">GntR family transcriptional regulator</fullName>
    </submittedName>
</protein>
<dbReference type="InterPro" id="IPR036390">
    <property type="entry name" value="WH_DNA-bd_sf"/>
</dbReference>
<dbReference type="GO" id="GO:0003700">
    <property type="term" value="F:DNA-binding transcription factor activity"/>
    <property type="evidence" value="ECO:0007669"/>
    <property type="project" value="InterPro"/>
</dbReference>
<comment type="caution">
    <text evidence="5">The sequence shown here is derived from an EMBL/GenBank/DDBJ whole genome shotgun (WGS) entry which is preliminary data.</text>
</comment>
<dbReference type="SUPFAM" id="SSF46785">
    <property type="entry name" value="Winged helix' DNA-binding domain"/>
    <property type="match status" value="1"/>
</dbReference>
<name>A0A6B2JFY8_9RHOB</name>
<dbReference type="InterPro" id="IPR036388">
    <property type="entry name" value="WH-like_DNA-bd_sf"/>
</dbReference>
<dbReference type="Gene3D" id="1.20.120.530">
    <property type="entry name" value="GntR ligand-binding domain-like"/>
    <property type="match status" value="1"/>
</dbReference>
<dbReference type="Gene3D" id="1.10.10.10">
    <property type="entry name" value="Winged helix-like DNA-binding domain superfamily/Winged helix DNA-binding domain"/>
    <property type="match status" value="1"/>
</dbReference>
<dbReference type="GO" id="GO:0003677">
    <property type="term" value="F:DNA binding"/>
    <property type="evidence" value="ECO:0007669"/>
    <property type="project" value="UniProtKB-KW"/>
</dbReference>
<evidence type="ECO:0000313" key="6">
    <source>
        <dbReference type="Proteomes" id="UP000474757"/>
    </source>
</evidence>
<dbReference type="Pfam" id="PF07729">
    <property type="entry name" value="FCD"/>
    <property type="match status" value="1"/>
</dbReference>
<dbReference type="EMBL" id="JAAGAB010000001">
    <property type="protein sequence ID" value="NDV00031.1"/>
    <property type="molecule type" value="Genomic_DNA"/>
</dbReference>
<feature type="domain" description="HTH gntR-type" evidence="4">
    <location>
        <begin position="7"/>
        <end position="74"/>
    </location>
</feature>
<dbReference type="SUPFAM" id="SSF48008">
    <property type="entry name" value="GntR ligand-binding domain-like"/>
    <property type="match status" value="1"/>
</dbReference>
<sequence>MAKDTARPDWAQITESLSQDIILGRRHPRERLIEDDVIAETGATRHAVRRAFDELEKQGLAERQPNRGIRVRDYPAEEVEALYEIRDALERRAALRFTAPAPEALLAELTRIADAHEAACEADDMQLIFEQNNRFHAAIYGACGNPQLAEAIHHYTVTTQPIRTRAFPFARERQRAIAEHREMIEALRRSDGPELAEIISRHIAGPKNVFLSAYAV</sequence>
<evidence type="ECO:0000313" key="5">
    <source>
        <dbReference type="EMBL" id="NDV00031.1"/>
    </source>
</evidence>
<keyword evidence="1" id="KW-0805">Transcription regulation</keyword>
<keyword evidence="2" id="KW-0238">DNA-binding</keyword>
<dbReference type="AlphaFoldDB" id="A0A6B2JFY8"/>
<dbReference type="Proteomes" id="UP000474757">
    <property type="component" value="Unassembled WGS sequence"/>
</dbReference>
<accession>A0A6B2JFY8</accession>
<keyword evidence="3" id="KW-0804">Transcription</keyword>
<dbReference type="InterPro" id="IPR000524">
    <property type="entry name" value="Tscrpt_reg_HTH_GntR"/>
</dbReference>
<dbReference type="RefSeq" id="WP_163889987.1">
    <property type="nucleotide sequence ID" value="NZ_JAAFYS010000001.1"/>
</dbReference>
<dbReference type="InterPro" id="IPR011711">
    <property type="entry name" value="GntR_C"/>
</dbReference>
<evidence type="ECO:0000256" key="3">
    <source>
        <dbReference type="ARBA" id="ARBA00023163"/>
    </source>
</evidence>
<evidence type="ECO:0000259" key="4">
    <source>
        <dbReference type="PROSITE" id="PS50949"/>
    </source>
</evidence>
<dbReference type="PANTHER" id="PTHR43537:SF49">
    <property type="entry name" value="TRANSCRIPTIONAL REGULATORY PROTEIN"/>
    <property type="match status" value="1"/>
</dbReference>
<dbReference type="Pfam" id="PF00392">
    <property type="entry name" value="GntR"/>
    <property type="match status" value="1"/>
</dbReference>
<evidence type="ECO:0000256" key="2">
    <source>
        <dbReference type="ARBA" id="ARBA00023125"/>
    </source>
</evidence>